<gene>
    <name evidence="5" type="ORF">METZ01_LOCUS349867</name>
</gene>
<evidence type="ECO:0000313" key="5">
    <source>
        <dbReference type="EMBL" id="SVC97013.1"/>
    </source>
</evidence>
<evidence type="ECO:0000256" key="2">
    <source>
        <dbReference type="ARBA" id="ARBA00023002"/>
    </source>
</evidence>
<comment type="catalytic activity">
    <reaction evidence="3">
        <text>N(6)-[(R)-lipoyl]-L-lysyl-[glycine-cleavage complex H protein] + glycine + H(+) = N(6)-[(R)-S(8)-aminomethyldihydrolipoyl]-L-lysyl-[glycine-cleavage complex H protein] + CO2</text>
        <dbReference type="Rhea" id="RHEA:24304"/>
        <dbReference type="Rhea" id="RHEA-COMP:10494"/>
        <dbReference type="Rhea" id="RHEA-COMP:10495"/>
        <dbReference type="ChEBI" id="CHEBI:15378"/>
        <dbReference type="ChEBI" id="CHEBI:16526"/>
        <dbReference type="ChEBI" id="CHEBI:57305"/>
        <dbReference type="ChEBI" id="CHEBI:83099"/>
        <dbReference type="ChEBI" id="CHEBI:83143"/>
        <dbReference type="EC" id="1.4.4.2"/>
    </reaction>
</comment>
<organism evidence="5">
    <name type="scientific">marine metagenome</name>
    <dbReference type="NCBI Taxonomy" id="408172"/>
    <lineage>
        <taxon>unclassified sequences</taxon>
        <taxon>metagenomes</taxon>
        <taxon>ecological metagenomes</taxon>
    </lineage>
</organism>
<protein>
    <recommendedName>
        <fullName evidence="1">glycine dehydrogenase (aminomethyl-transferring)</fullName>
        <ecNumber evidence="1">1.4.4.2</ecNumber>
    </recommendedName>
</protein>
<dbReference type="InterPro" id="IPR015421">
    <property type="entry name" value="PyrdxlP-dep_Trfase_major"/>
</dbReference>
<dbReference type="InterPro" id="IPR020581">
    <property type="entry name" value="GDC_P"/>
</dbReference>
<dbReference type="EMBL" id="UINC01121677">
    <property type="protein sequence ID" value="SVC97013.1"/>
    <property type="molecule type" value="Genomic_DNA"/>
</dbReference>
<dbReference type="PANTHER" id="PTHR11773">
    <property type="entry name" value="GLYCINE DEHYDROGENASE, DECARBOXYLATING"/>
    <property type="match status" value="1"/>
</dbReference>
<dbReference type="GO" id="GO:0019464">
    <property type="term" value="P:glycine decarboxylation via glycine cleavage system"/>
    <property type="evidence" value="ECO:0007669"/>
    <property type="project" value="TreeGrafter"/>
</dbReference>
<dbReference type="SUPFAM" id="SSF53383">
    <property type="entry name" value="PLP-dependent transferases"/>
    <property type="match status" value="1"/>
</dbReference>
<dbReference type="EC" id="1.4.4.2" evidence="1"/>
<dbReference type="GO" id="GO:0004375">
    <property type="term" value="F:glycine dehydrogenase (decarboxylating) activity"/>
    <property type="evidence" value="ECO:0007669"/>
    <property type="project" value="UniProtKB-EC"/>
</dbReference>
<sequence>MNSPKIPDSPFETRHIGPKENEIHSMMNSLGFTSLDYLTNTIVPENIRCDPSLGIPKALSERETIKRLQKLAGQNSVCRSYIGMGYYGTIVPSVIKRSVFENPGWYTAYTPYQAEISQGRLEALLNFQTMVSDLTGLPLANSSLLDEGTAAAEAMIMFFNATNSADKNTFLVSNACHPQTIDVLNTRSEPLGIIIKTLNHGNFNFDETVFGALVQYPDTEGSIHDFFSLCNLAHENKSFVCMATDLLALTLLKSPGEMGVDAAVGNSQRF</sequence>
<dbReference type="InterPro" id="IPR015424">
    <property type="entry name" value="PyrdxlP-dep_Trfase"/>
</dbReference>
<reference evidence="5" key="1">
    <citation type="submission" date="2018-05" db="EMBL/GenBank/DDBJ databases">
        <authorList>
            <person name="Lanie J.A."/>
            <person name="Ng W.-L."/>
            <person name="Kazmierczak K.M."/>
            <person name="Andrzejewski T.M."/>
            <person name="Davidsen T.M."/>
            <person name="Wayne K.J."/>
            <person name="Tettelin H."/>
            <person name="Glass J.I."/>
            <person name="Rusch D."/>
            <person name="Podicherti R."/>
            <person name="Tsui H.-C.T."/>
            <person name="Winkler M.E."/>
        </authorList>
    </citation>
    <scope>NUCLEOTIDE SEQUENCE</scope>
</reference>
<dbReference type="GO" id="GO:0005829">
    <property type="term" value="C:cytosol"/>
    <property type="evidence" value="ECO:0007669"/>
    <property type="project" value="TreeGrafter"/>
</dbReference>
<dbReference type="Pfam" id="PF02347">
    <property type="entry name" value="GDC-P"/>
    <property type="match status" value="1"/>
</dbReference>
<dbReference type="InterPro" id="IPR015422">
    <property type="entry name" value="PyrdxlP-dep_Trfase_small"/>
</dbReference>
<dbReference type="GO" id="GO:0016594">
    <property type="term" value="F:glycine binding"/>
    <property type="evidence" value="ECO:0007669"/>
    <property type="project" value="TreeGrafter"/>
</dbReference>
<evidence type="ECO:0000259" key="4">
    <source>
        <dbReference type="Pfam" id="PF02347"/>
    </source>
</evidence>
<dbReference type="Gene3D" id="3.40.640.10">
    <property type="entry name" value="Type I PLP-dependent aspartate aminotransferase-like (Major domain)"/>
    <property type="match status" value="1"/>
</dbReference>
<proteinExistence type="predicted"/>
<dbReference type="InterPro" id="IPR049315">
    <property type="entry name" value="GDC-P_N"/>
</dbReference>
<evidence type="ECO:0000256" key="1">
    <source>
        <dbReference type="ARBA" id="ARBA00012134"/>
    </source>
</evidence>
<evidence type="ECO:0000256" key="3">
    <source>
        <dbReference type="ARBA" id="ARBA00049026"/>
    </source>
</evidence>
<dbReference type="AlphaFoldDB" id="A0A382RH49"/>
<dbReference type="GO" id="GO:0005960">
    <property type="term" value="C:glycine cleavage complex"/>
    <property type="evidence" value="ECO:0007669"/>
    <property type="project" value="TreeGrafter"/>
</dbReference>
<name>A0A382RH49_9ZZZZ</name>
<keyword evidence="2" id="KW-0560">Oxidoreductase</keyword>
<dbReference type="Gene3D" id="3.90.1150.10">
    <property type="entry name" value="Aspartate Aminotransferase, domain 1"/>
    <property type="match status" value="1"/>
</dbReference>
<accession>A0A382RH49</accession>
<feature type="non-terminal residue" evidence="5">
    <location>
        <position position="270"/>
    </location>
</feature>
<dbReference type="GO" id="GO:0030170">
    <property type="term" value="F:pyridoxal phosphate binding"/>
    <property type="evidence" value="ECO:0007669"/>
    <property type="project" value="TreeGrafter"/>
</dbReference>
<feature type="domain" description="Glycine cleavage system P-protein N-terminal" evidence="4">
    <location>
        <begin position="14"/>
        <end position="270"/>
    </location>
</feature>
<dbReference type="PANTHER" id="PTHR11773:SF1">
    <property type="entry name" value="GLYCINE DEHYDROGENASE (DECARBOXYLATING), MITOCHONDRIAL"/>
    <property type="match status" value="1"/>
</dbReference>